<evidence type="ECO:0000313" key="1">
    <source>
        <dbReference type="EMBL" id="MDJ1498559.1"/>
    </source>
</evidence>
<dbReference type="SUPFAM" id="SSF54909">
    <property type="entry name" value="Dimeric alpha+beta barrel"/>
    <property type="match status" value="1"/>
</dbReference>
<name>A0ABT7CXR4_9BACT</name>
<reference evidence="1 2" key="1">
    <citation type="submission" date="2023-05" db="EMBL/GenBank/DDBJ databases">
        <authorList>
            <person name="Zhang X."/>
        </authorList>
    </citation>
    <scope>NUCLEOTIDE SEQUENCE [LARGE SCALE GENOMIC DNA]</scope>
    <source>
        <strain evidence="1 2">DM2B3-1</strain>
    </source>
</reference>
<gene>
    <name evidence="1" type="ORF">QNI19_36835</name>
</gene>
<dbReference type="EMBL" id="JASJOT010000050">
    <property type="protein sequence ID" value="MDJ1498559.1"/>
    <property type="molecule type" value="Genomic_DNA"/>
</dbReference>
<dbReference type="InterPro" id="IPR011008">
    <property type="entry name" value="Dimeric_a/b-barrel"/>
</dbReference>
<organism evidence="1 2">
    <name type="scientific">Xanthocytophaga flava</name>
    <dbReference type="NCBI Taxonomy" id="3048013"/>
    <lineage>
        <taxon>Bacteria</taxon>
        <taxon>Pseudomonadati</taxon>
        <taxon>Bacteroidota</taxon>
        <taxon>Cytophagia</taxon>
        <taxon>Cytophagales</taxon>
        <taxon>Rhodocytophagaceae</taxon>
        <taxon>Xanthocytophaga</taxon>
    </lineage>
</organism>
<dbReference type="Gene3D" id="3.30.70.100">
    <property type="match status" value="1"/>
</dbReference>
<evidence type="ECO:0000313" key="2">
    <source>
        <dbReference type="Proteomes" id="UP001228581"/>
    </source>
</evidence>
<accession>A0ABT7CXR4</accession>
<comment type="caution">
    <text evidence="1">The sequence shown here is derived from an EMBL/GenBank/DDBJ whole genome shotgun (WGS) entry which is preliminary data.</text>
</comment>
<dbReference type="Proteomes" id="UP001228581">
    <property type="component" value="Unassembled WGS sequence"/>
</dbReference>
<keyword evidence="2" id="KW-1185">Reference proteome</keyword>
<evidence type="ECO:0008006" key="3">
    <source>
        <dbReference type="Google" id="ProtNLM"/>
    </source>
</evidence>
<sequence>MENSLIKILEIRNYLLEANTTDRFIDYFDTHFVEKMQQLGGYTLGEFTVKDQPDRFVWLRGFSDMQKRLTFLNDFYMTSDTWKKFGPGANEMMINSDNVHLLRPLQEGNQLTDPITHIESNSFPDYKVATIDYYIANTRLPELVDLFNTSYLPFLKSTGIRTVSLWVSESSPNDFPRLPAFQDPNLLVAITFYATEDEYKIRTSQLRNTISPALERKLQEVVTTHTQQILFTIQNNYSKKKSDIR</sequence>
<protein>
    <recommendedName>
        <fullName evidence="3">NIPSNAP family protein</fullName>
    </recommendedName>
</protein>
<proteinExistence type="predicted"/>